<evidence type="ECO:0000256" key="3">
    <source>
        <dbReference type="ARBA" id="ARBA00022603"/>
    </source>
</evidence>
<name>D5PB51_9MYCO</name>
<proteinExistence type="inferred from homology"/>
<reference evidence="8 9" key="1">
    <citation type="submission" date="2010-04" db="EMBL/GenBank/DDBJ databases">
        <authorList>
            <person name="Muzny D."/>
            <person name="Qin X."/>
            <person name="Deng J."/>
            <person name="Jiang H."/>
            <person name="Liu Y."/>
            <person name="Qu J."/>
            <person name="Song X.-Z."/>
            <person name="Zhang L."/>
            <person name="Thornton R."/>
            <person name="Coyle M."/>
            <person name="Francisco L."/>
            <person name="Jackson L."/>
            <person name="Javaid M."/>
            <person name="Korchina V."/>
            <person name="Kovar C."/>
            <person name="Mata R."/>
            <person name="Mathew T."/>
            <person name="Ngo R."/>
            <person name="Nguyen L."/>
            <person name="Nguyen N."/>
            <person name="Okwuonu G."/>
            <person name="Ongeri F."/>
            <person name="Pham C."/>
            <person name="Simmons D."/>
            <person name="Wilczek-Boney K."/>
            <person name="Hale W."/>
            <person name="Jakkamsetti A."/>
            <person name="Pham P."/>
            <person name="Ruth R."/>
            <person name="San Lucas F."/>
            <person name="Warren J."/>
            <person name="Zhang J."/>
            <person name="Zhao Z."/>
            <person name="Zhou C."/>
            <person name="Zhu D."/>
            <person name="Lee S."/>
            <person name="Bess C."/>
            <person name="Blankenburg K."/>
            <person name="Forbes L."/>
            <person name="Fu Q."/>
            <person name="Gubbala S."/>
            <person name="Hirani K."/>
            <person name="Jayaseelan J.C."/>
            <person name="Lara F."/>
            <person name="Munidasa M."/>
            <person name="Palculict T."/>
            <person name="Patil S."/>
            <person name="Pu L.-L."/>
            <person name="Saada N."/>
            <person name="Tang L."/>
            <person name="Weissenberger G."/>
            <person name="Zhu Y."/>
            <person name="Hemphill L."/>
            <person name="Shang Y."/>
            <person name="Youmans B."/>
            <person name="Ayvaz T."/>
            <person name="Ross M."/>
            <person name="Santibanez J."/>
            <person name="Aqrawi P."/>
            <person name="Gross S."/>
            <person name="Joshi V."/>
            <person name="Fowler G."/>
            <person name="Nazareth L."/>
            <person name="Reid J."/>
            <person name="Worley K."/>
            <person name="Petrosino J."/>
            <person name="Highlander S."/>
            <person name="Gibbs R."/>
        </authorList>
    </citation>
    <scope>NUCLEOTIDE SEQUENCE [LARGE SCALE GENOMIC DNA]</scope>
    <source>
        <strain evidence="8 9">ATCC BAA-614</strain>
    </source>
</reference>
<sequence>MASGRKVATMPQIDGPSSDPAGPAGATALGIAAARAAETASDNPLIQDPFAQVFVDAAGIGIWNVTADPKRLAGLTATDPGVRPLVRALINYTAVRTAFLDEFFVKAAREGVRQIVNLAAGLDSRAWRLPWPDGTTVYELDQPAVLDFKYATLRRTGAAPTSQVVGVPVDLRNDWPTALQENGFDAARPTAWLAEGLLHYLPAWAHGVLFERVHALSPPASWFALNAPGIAGSAPVSVPPGLGTPATTGQWCAADIIGWLDQRGWETVALSLETLLNHYGRTVPGNRVMPTVFITARLPAASPADPHCAGGA</sequence>
<evidence type="ECO:0000256" key="1">
    <source>
        <dbReference type="ARBA" id="ARBA00003907"/>
    </source>
</evidence>
<dbReference type="GO" id="GO:0032259">
    <property type="term" value="P:methylation"/>
    <property type="evidence" value="ECO:0007669"/>
    <property type="project" value="UniProtKB-KW"/>
</dbReference>
<dbReference type="Pfam" id="PF04072">
    <property type="entry name" value="LCM"/>
    <property type="match status" value="1"/>
</dbReference>
<evidence type="ECO:0000313" key="8">
    <source>
        <dbReference type="EMBL" id="EFG76695.1"/>
    </source>
</evidence>
<keyword evidence="5 6" id="KW-0949">S-adenosyl-L-methionine</keyword>
<gene>
    <name evidence="8" type="ORF">HMPREF0591_3395</name>
</gene>
<comment type="similarity">
    <text evidence="2 6">Belongs to the UPF0677 family.</text>
</comment>
<evidence type="ECO:0000256" key="6">
    <source>
        <dbReference type="RuleBase" id="RU362030"/>
    </source>
</evidence>
<dbReference type="HOGENOM" id="CLU_056160_2_1_11"/>
<dbReference type="InterPro" id="IPR011610">
    <property type="entry name" value="SAM_mthyl_Trfase_ML2640-like"/>
</dbReference>
<keyword evidence="3 6" id="KW-0489">Methyltransferase</keyword>
<dbReference type="InterPro" id="IPR007213">
    <property type="entry name" value="Ppm1/Ppm2/Tcmp"/>
</dbReference>
<feature type="region of interest" description="Disordered" evidence="7">
    <location>
        <begin position="1"/>
        <end position="24"/>
    </location>
</feature>
<dbReference type="EMBL" id="ADNV01000247">
    <property type="protein sequence ID" value="EFG76695.1"/>
    <property type="molecule type" value="Genomic_DNA"/>
</dbReference>
<comment type="caution">
    <text evidence="8">The sequence shown here is derived from an EMBL/GenBank/DDBJ whole genome shotgun (WGS) entry which is preliminary data.</text>
</comment>
<organism evidence="8 9">
    <name type="scientific">Mycobacterium parascrofulaceum ATCC BAA-614</name>
    <dbReference type="NCBI Taxonomy" id="525368"/>
    <lineage>
        <taxon>Bacteria</taxon>
        <taxon>Bacillati</taxon>
        <taxon>Actinomycetota</taxon>
        <taxon>Actinomycetes</taxon>
        <taxon>Mycobacteriales</taxon>
        <taxon>Mycobacteriaceae</taxon>
        <taxon>Mycobacterium</taxon>
        <taxon>Mycobacterium simiae complex</taxon>
    </lineage>
</organism>
<comment type="function">
    <text evidence="1 6">Exhibits S-adenosyl-L-methionine-dependent methyltransferase activity.</text>
</comment>
<evidence type="ECO:0000256" key="7">
    <source>
        <dbReference type="SAM" id="MobiDB-lite"/>
    </source>
</evidence>
<protein>
    <recommendedName>
        <fullName evidence="6">S-adenosyl-L-methionine-dependent methyltransferase</fullName>
        <ecNumber evidence="6">2.1.1.-</ecNumber>
    </recommendedName>
</protein>
<dbReference type="AlphaFoldDB" id="D5PB51"/>
<dbReference type="PANTHER" id="PTHR43619">
    <property type="entry name" value="S-ADENOSYL-L-METHIONINE-DEPENDENT METHYLTRANSFERASE YKTD-RELATED"/>
    <property type="match status" value="1"/>
</dbReference>
<dbReference type="Proteomes" id="UP000003653">
    <property type="component" value="Unassembled WGS sequence"/>
</dbReference>
<dbReference type="Gene3D" id="3.40.50.150">
    <property type="entry name" value="Vaccinia Virus protein VP39"/>
    <property type="match status" value="1"/>
</dbReference>
<dbReference type="InterPro" id="IPR029063">
    <property type="entry name" value="SAM-dependent_MTases_sf"/>
</dbReference>
<evidence type="ECO:0000313" key="9">
    <source>
        <dbReference type="Proteomes" id="UP000003653"/>
    </source>
</evidence>
<dbReference type="SUPFAM" id="SSF53335">
    <property type="entry name" value="S-adenosyl-L-methionine-dependent methyltransferases"/>
    <property type="match status" value="1"/>
</dbReference>
<dbReference type="EC" id="2.1.1.-" evidence="6"/>
<evidence type="ECO:0000256" key="2">
    <source>
        <dbReference type="ARBA" id="ARBA00008138"/>
    </source>
</evidence>
<dbReference type="eggNOG" id="COG3315">
    <property type="taxonomic scope" value="Bacteria"/>
</dbReference>
<keyword evidence="4 8" id="KW-0808">Transferase</keyword>
<evidence type="ECO:0000256" key="4">
    <source>
        <dbReference type="ARBA" id="ARBA00022679"/>
    </source>
</evidence>
<keyword evidence="9" id="KW-1185">Reference proteome</keyword>
<accession>D5PB51</accession>
<dbReference type="PANTHER" id="PTHR43619:SF2">
    <property type="entry name" value="S-ADENOSYL-L-METHIONINE-DEPENDENT METHYLTRANSFERASES SUPERFAMILY PROTEIN"/>
    <property type="match status" value="1"/>
</dbReference>
<dbReference type="NCBIfam" id="TIGR00027">
    <property type="entry name" value="mthyl_TIGR00027"/>
    <property type="match status" value="1"/>
</dbReference>
<evidence type="ECO:0000256" key="5">
    <source>
        <dbReference type="ARBA" id="ARBA00022691"/>
    </source>
</evidence>
<dbReference type="GO" id="GO:0008168">
    <property type="term" value="F:methyltransferase activity"/>
    <property type="evidence" value="ECO:0007669"/>
    <property type="project" value="UniProtKB-UniRule"/>
</dbReference>